<evidence type="ECO:0000256" key="13">
    <source>
        <dbReference type="ARBA" id="ARBA00023242"/>
    </source>
</evidence>
<dbReference type="EC" id="2.7.7.19" evidence="5"/>
<evidence type="ECO:0000256" key="7">
    <source>
        <dbReference type="ARBA" id="ARBA00022679"/>
    </source>
</evidence>
<evidence type="ECO:0000259" key="17">
    <source>
        <dbReference type="Pfam" id="PF04928"/>
    </source>
</evidence>
<dbReference type="GO" id="GO:0016705">
    <property type="term" value="F:oxidoreductase activity, acting on paired donors, with incorporation or reduction of molecular oxygen"/>
    <property type="evidence" value="ECO:0007669"/>
    <property type="project" value="InterPro"/>
</dbReference>
<comment type="cofactor">
    <cofactor evidence="1">
        <name>Mn(2+)</name>
        <dbReference type="ChEBI" id="CHEBI:29035"/>
    </cofactor>
</comment>
<dbReference type="Gene3D" id="3.30.460.10">
    <property type="entry name" value="Beta Polymerase, domain 2"/>
    <property type="match status" value="1"/>
</dbReference>
<feature type="region of interest" description="Disordered" evidence="15">
    <location>
        <begin position="845"/>
        <end position="942"/>
    </location>
</feature>
<feature type="compositionally biased region" description="Basic and acidic residues" evidence="15">
    <location>
        <begin position="455"/>
        <end position="465"/>
    </location>
</feature>
<dbReference type="InterPro" id="IPR002401">
    <property type="entry name" value="Cyt_P450_E_grp-I"/>
</dbReference>
<dbReference type="Gene3D" id="1.10.1410.10">
    <property type="match status" value="1"/>
</dbReference>
<proteinExistence type="inferred from homology"/>
<dbReference type="Pfam" id="PF04928">
    <property type="entry name" value="PAP_central"/>
    <property type="match status" value="1"/>
</dbReference>
<evidence type="ECO:0000313" key="20">
    <source>
        <dbReference type="EMBL" id="CAG8957324.1"/>
    </source>
</evidence>
<evidence type="ECO:0000256" key="15">
    <source>
        <dbReference type="SAM" id="MobiDB-lite"/>
    </source>
</evidence>
<dbReference type="GO" id="GO:0005524">
    <property type="term" value="F:ATP binding"/>
    <property type="evidence" value="ECO:0007669"/>
    <property type="project" value="UniProtKB-KW"/>
</dbReference>
<feature type="domain" description="Poly(A) polymerase central" evidence="17">
    <location>
        <begin position="212"/>
        <end position="357"/>
    </location>
</feature>
<dbReference type="PANTHER" id="PTHR28208">
    <property type="entry name" value="PHOSPHATIDATE PHOSPHATASE APP1"/>
    <property type="match status" value="1"/>
</dbReference>
<dbReference type="Proteomes" id="UP000696280">
    <property type="component" value="Unassembled WGS sequence"/>
</dbReference>
<dbReference type="InterPro" id="IPR043519">
    <property type="entry name" value="NT_sf"/>
</dbReference>
<feature type="domain" description="Poly(A) polymerase RNA-binding" evidence="16">
    <location>
        <begin position="360"/>
        <end position="540"/>
    </location>
</feature>
<dbReference type="Gene3D" id="1.10.630.10">
    <property type="entry name" value="Cytochrome P450"/>
    <property type="match status" value="1"/>
</dbReference>
<dbReference type="GO" id="GO:0020037">
    <property type="term" value="F:heme binding"/>
    <property type="evidence" value="ECO:0007669"/>
    <property type="project" value="InterPro"/>
</dbReference>
<organism evidence="20 21">
    <name type="scientific">Hymenoscyphus fraxineus</name>
    <dbReference type="NCBI Taxonomy" id="746836"/>
    <lineage>
        <taxon>Eukaryota</taxon>
        <taxon>Fungi</taxon>
        <taxon>Dikarya</taxon>
        <taxon>Ascomycota</taxon>
        <taxon>Pezizomycotina</taxon>
        <taxon>Leotiomycetes</taxon>
        <taxon>Helotiales</taxon>
        <taxon>Helotiaceae</taxon>
        <taxon>Hymenoscyphus</taxon>
    </lineage>
</organism>
<evidence type="ECO:0000256" key="12">
    <source>
        <dbReference type="ARBA" id="ARBA00023004"/>
    </source>
</evidence>
<accession>A0A9N9L1D4</accession>
<comment type="similarity">
    <text evidence="4">Belongs to the poly(A) polymerase family.</text>
</comment>
<dbReference type="GO" id="GO:0004497">
    <property type="term" value="F:monooxygenase activity"/>
    <property type="evidence" value="ECO:0007669"/>
    <property type="project" value="InterPro"/>
</dbReference>
<evidence type="ECO:0000259" key="19">
    <source>
        <dbReference type="Pfam" id="PF20750"/>
    </source>
</evidence>
<feature type="compositionally biased region" description="Basic and acidic residues" evidence="15">
    <location>
        <begin position="869"/>
        <end position="909"/>
    </location>
</feature>
<feature type="region of interest" description="Disordered" evidence="15">
    <location>
        <begin position="446"/>
        <end position="465"/>
    </location>
</feature>
<feature type="compositionally biased region" description="Low complexity" evidence="15">
    <location>
        <begin position="1405"/>
        <end position="1430"/>
    </location>
</feature>
<dbReference type="InterPro" id="IPR007012">
    <property type="entry name" value="PolA_pol_cen_dom"/>
</dbReference>
<dbReference type="InterPro" id="IPR017972">
    <property type="entry name" value="Cyt_P450_CS"/>
</dbReference>
<dbReference type="GO" id="GO:0031123">
    <property type="term" value="P:RNA 3'-end processing"/>
    <property type="evidence" value="ECO:0007669"/>
    <property type="project" value="InterPro"/>
</dbReference>
<dbReference type="GO" id="GO:0005634">
    <property type="term" value="C:nucleus"/>
    <property type="evidence" value="ECO:0007669"/>
    <property type="project" value="UniProtKB-SubCell"/>
</dbReference>
<feature type="region of interest" description="Disordered" evidence="15">
    <location>
        <begin position="1403"/>
        <end position="1464"/>
    </location>
</feature>
<feature type="domain" description="Poly(A) polymerase nucleotidyltransferase" evidence="19">
    <location>
        <begin position="10"/>
        <end position="207"/>
    </location>
</feature>
<evidence type="ECO:0000256" key="10">
    <source>
        <dbReference type="ARBA" id="ARBA00022840"/>
    </source>
</evidence>
<evidence type="ECO:0000256" key="11">
    <source>
        <dbReference type="ARBA" id="ARBA00022842"/>
    </source>
</evidence>
<dbReference type="FunFam" id="3.30.460.10:FF:000002">
    <property type="entry name" value="Poly(A) polymerase alpha, putative"/>
    <property type="match status" value="1"/>
</dbReference>
<dbReference type="InterPro" id="IPR036396">
    <property type="entry name" value="Cyt_P450_sf"/>
</dbReference>
<evidence type="ECO:0000256" key="3">
    <source>
        <dbReference type="ARBA" id="ARBA00004123"/>
    </source>
</evidence>
<comment type="cofactor">
    <cofactor evidence="2">
        <name>Mg(2+)</name>
        <dbReference type="ChEBI" id="CHEBI:18420"/>
    </cofactor>
</comment>
<dbReference type="GO" id="GO:0003723">
    <property type="term" value="F:RNA binding"/>
    <property type="evidence" value="ECO:0007669"/>
    <property type="project" value="InterPro"/>
</dbReference>
<dbReference type="GO" id="GO:0005506">
    <property type="term" value="F:iron ion binding"/>
    <property type="evidence" value="ECO:0007669"/>
    <property type="project" value="InterPro"/>
</dbReference>
<feature type="region of interest" description="Disordered" evidence="15">
    <location>
        <begin position="1193"/>
        <end position="1376"/>
    </location>
</feature>
<feature type="compositionally biased region" description="Basic and acidic residues" evidence="15">
    <location>
        <begin position="1259"/>
        <end position="1272"/>
    </location>
</feature>
<dbReference type="SUPFAM" id="SSF55003">
    <property type="entry name" value="PAP/Archaeal CCA-adding enzyme, C-terminal domain"/>
    <property type="match status" value="1"/>
</dbReference>
<dbReference type="SUPFAM" id="SSF48264">
    <property type="entry name" value="Cytochrome P450"/>
    <property type="match status" value="1"/>
</dbReference>
<keyword evidence="14" id="KW-0349">Heme</keyword>
<dbReference type="Gene3D" id="3.30.70.590">
    <property type="entry name" value="Poly(A) polymerase predicted RNA binding domain"/>
    <property type="match status" value="1"/>
</dbReference>
<dbReference type="CDD" id="cd05402">
    <property type="entry name" value="NT_PAP_TUTase"/>
    <property type="match status" value="1"/>
</dbReference>
<dbReference type="Pfam" id="PF00067">
    <property type="entry name" value="p450"/>
    <property type="match status" value="1"/>
</dbReference>
<dbReference type="InterPro" id="IPR007010">
    <property type="entry name" value="PolA_pol_RNA-bd_dom"/>
</dbReference>
<evidence type="ECO:0000256" key="8">
    <source>
        <dbReference type="ARBA" id="ARBA00022723"/>
    </source>
</evidence>
<evidence type="ECO:0000256" key="1">
    <source>
        <dbReference type="ARBA" id="ARBA00001936"/>
    </source>
</evidence>
<dbReference type="InterPro" id="IPR001128">
    <property type="entry name" value="Cyt_P450"/>
</dbReference>
<comment type="caution">
    <text evidence="20">The sequence shown here is derived from an EMBL/GenBank/DDBJ whole genome shotgun (WGS) entry which is preliminary data.</text>
</comment>
<comment type="cofactor">
    <cofactor evidence="14">
        <name>heme</name>
        <dbReference type="ChEBI" id="CHEBI:30413"/>
    </cofactor>
</comment>
<gene>
    <name evidence="20" type="ORF">HYFRA_00010747</name>
</gene>
<dbReference type="GO" id="GO:1990817">
    <property type="term" value="F:poly(A) RNA polymerase activity"/>
    <property type="evidence" value="ECO:0007669"/>
    <property type="project" value="UniProtKB-EC"/>
</dbReference>
<sequence>MAAPGATHLGVTQPLSCALPTEAEIEANNNLIEELRRQGNYESASDSEKRNVVLKSLQAITEEFVKQVLRSNFNYPDAVVNSAGGRIFTYGSYRLGVYGPGSDIDTLVVVPKEVTLDDFFARFPDLLEKMAPKGAITELTPVPDSFVPIIKFEYSGISIDLIFCSVQLKQVPKDLSLLGMDMLRGLNEKEIRCLNGTRVTDEILTLVPQPAVFRTALRAIKLWAQRRAIYANIMGFPGGVAWAMMVARTCQLYPKATGSTLVLKFFRIMDNWTWPMPVLLKPIESGPFSNIRTWNPKIYHSDRMHLMPIITPAYPSMCATHNITRSTMEVIKKELKRGGDITDRIMSGKSTWNELFMKNTFFVNGYKYYITVIAASPTEEAQLIWSGLVESKVRLLVGSAEENEDIALVHPFNKGFERVVTCHNEDEIEKAKNGIEIPVREVPVETTDPAQHTNGDTKEENGTTEKPTKIYTSTWYIGLQLHEEALWQQFNMYPQRVEKFKKLCTSWEKYNHDLNALNVCTVKNCDLPSDVFAEGEVKPTRPQKKRKRGTTEDSNRPARRQNTTATVAAAIPACDSFSSIIKPPKVAGPNPFRRAPHPHHRQSLFRYLFPHPRQFLRDRLARFRNETVPLYKLRAQSRIYKYIVKRQTRNKAKRAAGNTILDIVRRRGQFLFRDSKLQKNERAALRQVTMSGSAVDGGGYGEGRVPGARRKKLAGYLKAANDIRQSYTQSYSQKWNGDDQYEEDSRGIPGAFPDVAIVSHGDEQLVLFPSYARRHVKEAPNPDFVRRNTGDTENEQNDEEYWAREWQKFEDDRAIVDVDVRGWIYSPHRGPMSRKNRVLIGLARQLSGIPAPKTPDRDGSPDSIRARHRDHEARRDQEKISREAEQILKKGQGEEKKAARGEYSEKPQDDSDESTYGDRKGSASRTPDDAPGPGHLSSRASWNHPSEMTQAQLATANGHLMARLRPFMTNPMVSTPITVFFYDEKTSVSRTVTTNDAGHFIMRAPLEFIPTHVRVLASEHLSATEEVKITEPKGVSLISDVDDTIKHSSISSGAREIFRNTFIRDLGDLTIDGVREWYNTMYDMGVGIHYVSNSPWQLFPVLVSFFQKAGLPPGSYHLKQYSGMLQGIFEPVAERKKGTLEKILRDFPERRFVLVGDSGEADLEVYTDVVLANPGKIIAVFIRDVTTPETEGFFDSAMGPLSGDRFRGRNPPPRANTGDSRWTPTTTPDAQEGRPALPKRVGTEVKPQTSSGPAMGKLIDFDDKPQAADIHESHRRIVPRSTSDFEGTQNTQRKPVPNLAGGRAPPPRPSKPQSLRGASMTALSTESLTEKDAKKSPPAPPPPRRSKPLAENPSHPLSKAQSFSDLERQSSNDTSNEGYVAAARNKVASAYNALPEVRSYIPGYTSENRSSSTASSERTPVPPSRSTTSSIAAAPGNITKRMSWNSTDSDSDDSRAGGGAPPNKKLELWRQRWRRAKDILDDKGVVLRSWRRGDDVCLEAVHLVEKTMRGMGVEGVSAISLSFLAIETFSGHLQNWETMGHILRIIGALLLALVTRHLYQSYQKYLTKQSWASKHGCKDPPSYPHKDPILGLDLYLSSIRNAQNHRMVFGWLDRYKQFGTTFHGISIGRRNVFTVDPRNLQTVHALDFEKFGVQDIRRDATLPFMGEGVFTMDGVFWERSRALLRPTFTRGNVANLPAFEGKFGKFLRLLPGEGEMVDLKPLLYRLFLDTSTEFLFGESMNTLDPETPFQTREFLKAFHYAQQGMGKRIQLHALRFLHRDRKWWDSIKIAHAFAEKYVDKALEFRKVYLASQAAQKTNGEEKEKENDEDDKRYILLQEMAKETDNRDDLRNQIIHVFVAGHDSSAITIGHSLFYLCRHPEKWEKLHREVEQSGGNFTFESLKNLYYLQYVVKETLRLHPVAPLDSRRAKQDTMLPTGGGPNGDSPIFIPKDSTVTTSFHALHHLAPCFQPDPEAFRPERWETVRPGWEYLPFGGGPRICPGRQLALTEVAYVIARMAQEFRRVECRDPVEEWVEEFKITASSRNGTKVGLYRE</sequence>
<dbReference type="SUPFAM" id="SSF81301">
    <property type="entry name" value="Nucleotidyltransferase"/>
    <property type="match status" value="1"/>
</dbReference>
<evidence type="ECO:0000256" key="9">
    <source>
        <dbReference type="ARBA" id="ARBA00022741"/>
    </source>
</evidence>
<dbReference type="PANTHER" id="PTHR28208:SF3">
    <property type="entry name" value="PHOSPHATIDATE PHOSPHATASE APP1"/>
    <property type="match status" value="1"/>
</dbReference>
<dbReference type="InterPro" id="IPR048840">
    <property type="entry name" value="PolA_pol_NTPase"/>
</dbReference>
<keyword evidence="11" id="KW-0460">Magnesium</keyword>
<evidence type="ECO:0000256" key="5">
    <source>
        <dbReference type="ARBA" id="ARBA00012388"/>
    </source>
</evidence>
<name>A0A9N9L1D4_9HELO</name>
<comment type="subcellular location">
    <subcellularLocation>
        <location evidence="3">Nucleus</location>
    </subcellularLocation>
</comment>
<keyword evidence="10" id="KW-0067">ATP-binding</keyword>
<dbReference type="GO" id="GO:0006397">
    <property type="term" value="P:mRNA processing"/>
    <property type="evidence" value="ECO:0007669"/>
    <property type="project" value="UniProtKB-KW"/>
</dbReference>
<dbReference type="OrthoDB" id="2117591at2759"/>
<dbReference type="GO" id="GO:0030479">
    <property type="term" value="C:actin cortical patch"/>
    <property type="evidence" value="ECO:0007669"/>
    <property type="project" value="TreeGrafter"/>
</dbReference>
<dbReference type="CDD" id="cd11063">
    <property type="entry name" value="CYP52"/>
    <property type="match status" value="1"/>
</dbReference>
<keyword evidence="21" id="KW-1185">Reference proteome</keyword>
<evidence type="ECO:0000259" key="18">
    <source>
        <dbReference type="Pfam" id="PF09949"/>
    </source>
</evidence>
<keyword evidence="8 14" id="KW-0479">Metal-binding</keyword>
<feature type="compositionally biased region" description="Polar residues" evidence="15">
    <location>
        <begin position="1217"/>
        <end position="1229"/>
    </location>
</feature>
<feature type="region of interest" description="Disordered" evidence="15">
    <location>
        <begin position="536"/>
        <end position="563"/>
    </location>
</feature>
<feature type="domain" description="Phosphatidate phosphatase APP1 catalytic" evidence="18">
    <location>
        <begin position="1035"/>
        <end position="1184"/>
    </location>
</feature>
<keyword evidence="13" id="KW-0539">Nucleus</keyword>
<evidence type="ECO:0000256" key="14">
    <source>
        <dbReference type="PIRSR" id="PIRSR602401-1"/>
    </source>
</evidence>
<evidence type="ECO:0000256" key="2">
    <source>
        <dbReference type="ARBA" id="ARBA00001946"/>
    </source>
</evidence>
<dbReference type="PROSITE" id="PS00086">
    <property type="entry name" value="CYTOCHROME_P450"/>
    <property type="match status" value="1"/>
</dbReference>
<dbReference type="Pfam" id="PF09949">
    <property type="entry name" value="APP1_cat"/>
    <property type="match status" value="1"/>
</dbReference>
<dbReference type="FunFam" id="1.10.1410.10:FF:000001">
    <property type="entry name" value="Putative poly(A) polymerase gamma"/>
    <property type="match status" value="1"/>
</dbReference>
<evidence type="ECO:0000256" key="6">
    <source>
        <dbReference type="ARBA" id="ARBA00022664"/>
    </source>
</evidence>
<dbReference type="PRINTS" id="PR00385">
    <property type="entry name" value="P450"/>
</dbReference>
<keyword evidence="7" id="KW-0808">Transferase</keyword>
<keyword evidence="12 14" id="KW-0408">Iron</keyword>
<dbReference type="GO" id="GO:0008195">
    <property type="term" value="F:phosphatidate phosphatase activity"/>
    <property type="evidence" value="ECO:0007669"/>
    <property type="project" value="InterPro"/>
</dbReference>
<dbReference type="EMBL" id="CAJVRL010000078">
    <property type="protein sequence ID" value="CAG8957324.1"/>
    <property type="molecule type" value="Genomic_DNA"/>
</dbReference>
<keyword evidence="9" id="KW-0547">Nucleotide-binding</keyword>
<dbReference type="Pfam" id="PF04926">
    <property type="entry name" value="PAP_RNA-bind"/>
    <property type="match status" value="1"/>
</dbReference>
<dbReference type="PRINTS" id="PR00463">
    <property type="entry name" value="EP450I"/>
</dbReference>
<evidence type="ECO:0000256" key="4">
    <source>
        <dbReference type="ARBA" id="ARBA00010912"/>
    </source>
</evidence>
<feature type="compositionally biased region" description="Polar residues" evidence="15">
    <location>
        <begin position="1280"/>
        <end position="1293"/>
    </location>
</feature>
<evidence type="ECO:0000259" key="16">
    <source>
        <dbReference type="Pfam" id="PF04926"/>
    </source>
</evidence>
<keyword evidence="6" id="KW-0507">mRNA processing</keyword>
<dbReference type="InterPro" id="IPR019236">
    <property type="entry name" value="APP1_cat"/>
</dbReference>
<feature type="binding site" description="axial binding residue" evidence="14">
    <location>
        <position position="1999"/>
    </location>
    <ligand>
        <name>heme</name>
        <dbReference type="ChEBI" id="CHEBI:30413"/>
    </ligand>
    <ligandPart>
        <name>Fe</name>
        <dbReference type="ChEBI" id="CHEBI:18248"/>
    </ligandPart>
</feature>
<evidence type="ECO:0000313" key="21">
    <source>
        <dbReference type="Proteomes" id="UP000696280"/>
    </source>
</evidence>
<protein>
    <recommendedName>
        <fullName evidence="5">polynucleotide adenylyltransferase</fullName>
        <ecNumber evidence="5">2.7.7.19</ecNumber>
    </recommendedName>
</protein>
<dbReference type="SUPFAM" id="SSF81631">
    <property type="entry name" value="PAP/OAS1 substrate-binding domain"/>
    <property type="match status" value="1"/>
</dbReference>
<dbReference type="InterPro" id="IPR052935">
    <property type="entry name" value="Mg2+_PAP"/>
</dbReference>
<dbReference type="InterPro" id="IPR011068">
    <property type="entry name" value="NuclTrfase_I-like_C"/>
</dbReference>
<dbReference type="Pfam" id="PF20750">
    <property type="entry name" value="PAP_NTPase"/>
    <property type="match status" value="1"/>
</dbReference>
<reference evidence="20" key="1">
    <citation type="submission" date="2021-07" db="EMBL/GenBank/DDBJ databases">
        <authorList>
            <person name="Durling M."/>
        </authorList>
    </citation>
    <scope>NUCLEOTIDE SEQUENCE</scope>
</reference>